<keyword evidence="7" id="KW-0946">Virion</keyword>
<feature type="domain" description="Picornavirus capsid" evidence="9">
    <location>
        <begin position="9"/>
        <end position="92"/>
    </location>
</feature>
<keyword evidence="4" id="KW-0167">Capsid protein</keyword>
<evidence type="ECO:0000256" key="6">
    <source>
        <dbReference type="ARBA" id="ARBA00022804"/>
    </source>
</evidence>
<dbReference type="SUPFAM" id="SSF88633">
    <property type="entry name" value="Positive stranded ssRNA viruses"/>
    <property type="match status" value="1"/>
</dbReference>
<evidence type="ECO:0000259" key="9">
    <source>
        <dbReference type="Pfam" id="PF00073"/>
    </source>
</evidence>
<protein>
    <recommendedName>
        <fullName evidence="3">Genome polyprotein</fullName>
    </recommendedName>
</protein>
<evidence type="ECO:0000256" key="3">
    <source>
        <dbReference type="ARBA" id="ARBA00020107"/>
    </source>
</evidence>
<sequence length="106" mass="12395">HPQLYLVTQCRTRHVVNKHVRSESTIENFLARSACVYFLEYKTGTKSDTNAFNNWVITTRKVAQLRRKLEMFTYLRFDMEITVVITSSQDQSTSQNQNAPVLTHQI</sequence>
<evidence type="ECO:0000256" key="1">
    <source>
        <dbReference type="ARBA" id="ARBA00004328"/>
    </source>
</evidence>
<dbReference type="Gene3D" id="2.60.120.20">
    <property type="match status" value="1"/>
</dbReference>
<feature type="non-terminal residue" evidence="10">
    <location>
        <position position="106"/>
    </location>
</feature>
<keyword evidence="8" id="KW-1160">Virus entry into host cell</keyword>
<dbReference type="GO" id="GO:0019062">
    <property type="term" value="P:virion attachment to host cell"/>
    <property type="evidence" value="ECO:0007669"/>
    <property type="project" value="UniProtKB-KW"/>
</dbReference>
<keyword evidence="6" id="KW-1161">Viral attachment to host cell</keyword>
<dbReference type="GO" id="GO:0046718">
    <property type="term" value="P:symbiont entry into host cell"/>
    <property type="evidence" value="ECO:0007669"/>
    <property type="project" value="UniProtKB-KW"/>
</dbReference>
<reference evidence="10" key="1">
    <citation type="journal article" date="2006" name="J. Gen. Virol.">
        <title>Species-specific RT-PCR amplification of human enteroviruses: a tool for rapid species identification of uncharacterized enteroviruses.</title>
        <authorList>
            <person name="Oberste M.S."/>
            <person name="Maher K."/>
            <person name="Williams A.J."/>
            <person name="Dybdahl-Sissoko N."/>
            <person name="Brown B.A."/>
            <person name="Gookin M.S."/>
            <person name="Penaranda S."/>
            <person name="Mishrik N."/>
            <person name="Uddin M."/>
            <person name="Pallansch M.A."/>
        </authorList>
    </citation>
    <scope>NUCLEOTIDE SEQUENCE</scope>
    <source>
        <strain evidence="10">10512</strain>
    </source>
</reference>
<dbReference type="GO" id="GO:0019028">
    <property type="term" value="C:viral capsid"/>
    <property type="evidence" value="ECO:0007669"/>
    <property type="project" value="UniProtKB-KW"/>
</dbReference>
<feature type="non-terminal residue" evidence="10">
    <location>
        <position position="1"/>
    </location>
</feature>
<dbReference type="GO" id="GO:0005198">
    <property type="term" value="F:structural molecule activity"/>
    <property type="evidence" value="ECO:0007669"/>
    <property type="project" value="InterPro"/>
</dbReference>
<evidence type="ECO:0000313" key="10">
    <source>
        <dbReference type="EMBL" id="AAZ80195.1"/>
    </source>
</evidence>
<keyword evidence="5" id="KW-0945">Host-virus interaction</keyword>
<dbReference type="GO" id="GO:0043657">
    <property type="term" value="C:host cell"/>
    <property type="evidence" value="ECO:0007669"/>
    <property type="project" value="UniProtKB-SubCell"/>
</dbReference>
<evidence type="ECO:0000256" key="8">
    <source>
        <dbReference type="ARBA" id="ARBA00023296"/>
    </source>
</evidence>
<comment type="subcellular location">
    <subcellularLocation>
        <location evidence="2">Host cell</location>
    </subcellularLocation>
    <subcellularLocation>
        <location evidence="1">Virion</location>
    </subcellularLocation>
</comment>
<proteinExistence type="predicted"/>
<evidence type="ECO:0000256" key="5">
    <source>
        <dbReference type="ARBA" id="ARBA00022581"/>
    </source>
</evidence>
<evidence type="ECO:0000256" key="4">
    <source>
        <dbReference type="ARBA" id="ARBA00022561"/>
    </source>
</evidence>
<evidence type="ECO:0000256" key="2">
    <source>
        <dbReference type="ARBA" id="ARBA00004340"/>
    </source>
</evidence>
<dbReference type="Pfam" id="PF00073">
    <property type="entry name" value="Rhv"/>
    <property type="match status" value="1"/>
</dbReference>
<dbReference type="InterPro" id="IPR029053">
    <property type="entry name" value="Viral_coat"/>
</dbReference>
<dbReference type="InterPro" id="IPR001676">
    <property type="entry name" value="Picornavirus_capsid"/>
</dbReference>
<accession>Q2TEN6</accession>
<name>Q2TEN6_9ENTO</name>
<dbReference type="EMBL" id="AY919498">
    <property type="protein sequence ID" value="AAZ80195.1"/>
    <property type="molecule type" value="Genomic_RNA"/>
</dbReference>
<evidence type="ECO:0000256" key="7">
    <source>
        <dbReference type="ARBA" id="ARBA00022844"/>
    </source>
</evidence>
<organism evidence="10">
    <name type="scientific">Echovirus E1</name>
    <dbReference type="NCBI Taxonomy" id="46633"/>
    <lineage>
        <taxon>Viruses</taxon>
        <taxon>Riboviria</taxon>
        <taxon>Orthornavirae</taxon>
        <taxon>Pisuviricota</taxon>
        <taxon>Pisoniviricetes</taxon>
        <taxon>Picornavirales</taxon>
        <taxon>Picornaviridae</taxon>
        <taxon>Ensavirinae</taxon>
        <taxon>Enterovirus</taxon>
        <taxon>Enterovirus betacoxsackie</taxon>
        <taxon>Enterovirus B</taxon>
    </lineage>
</organism>